<comment type="caution">
    <text evidence="1">The sequence shown here is derived from an EMBL/GenBank/DDBJ whole genome shotgun (WGS) entry which is preliminary data.</text>
</comment>
<evidence type="ECO:0000313" key="1">
    <source>
        <dbReference type="EMBL" id="TLS50661.1"/>
    </source>
</evidence>
<sequence>MTDFASVDSDSRSEKTALELLHELLFGLLLVTDGRTTELLETLLNEKLVVTVLRQERWDKETYIRESVLTGEKSGFIVSHNVALVSSKHLPAPLFEKIADRQEGIGKTIGSNALRSFRKVVEAGRIDAADAVDLFRRPLRLQLPELRSQVPYKKYLIYFDREPGIQMLEYYHPDLVRHRLRRETGR</sequence>
<dbReference type="SUPFAM" id="SSF64288">
    <property type="entry name" value="Chorismate lyase-like"/>
    <property type="match status" value="1"/>
</dbReference>
<dbReference type="Gene3D" id="3.40.1410.10">
    <property type="entry name" value="Chorismate lyase-like"/>
    <property type="match status" value="1"/>
</dbReference>
<keyword evidence="2" id="KW-1185">Reference proteome</keyword>
<gene>
    <name evidence="1" type="ORF">FE782_18320</name>
</gene>
<dbReference type="InterPro" id="IPR028978">
    <property type="entry name" value="Chorismate_lyase_/UTRA_dom_sf"/>
</dbReference>
<organism evidence="1 2">
    <name type="scientific">Paenibacillus antri</name>
    <dbReference type="NCBI Taxonomy" id="2582848"/>
    <lineage>
        <taxon>Bacteria</taxon>
        <taxon>Bacillati</taxon>
        <taxon>Bacillota</taxon>
        <taxon>Bacilli</taxon>
        <taxon>Bacillales</taxon>
        <taxon>Paenibacillaceae</taxon>
        <taxon>Paenibacillus</taxon>
    </lineage>
</organism>
<dbReference type="OrthoDB" id="2832837at2"/>
<accession>A0A5R9G4G0</accession>
<proteinExistence type="predicted"/>
<evidence type="ECO:0000313" key="2">
    <source>
        <dbReference type="Proteomes" id="UP000309676"/>
    </source>
</evidence>
<protein>
    <submittedName>
        <fullName evidence="1">4-hydroxybenzoate synthetase</fullName>
    </submittedName>
</protein>
<name>A0A5R9G4G0_9BACL</name>
<dbReference type="EMBL" id="VCIW01000013">
    <property type="protein sequence ID" value="TLS50661.1"/>
    <property type="molecule type" value="Genomic_DNA"/>
</dbReference>
<dbReference type="RefSeq" id="WP_138195693.1">
    <property type="nucleotide sequence ID" value="NZ_VCIW01000013.1"/>
</dbReference>
<reference evidence="1 2" key="1">
    <citation type="submission" date="2019-05" db="EMBL/GenBank/DDBJ databases">
        <authorList>
            <person name="Narsing Rao M.P."/>
            <person name="Li W.J."/>
        </authorList>
    </citation>
    <scope>NUCLEOTIDE SEQUENCE [LARGE SCALE GENOMIC DNA]</scope>
    <source>
        <strain evidence="1 2">SYSU_K30003</strain>
    </source>
</reference>
<dbReference type="AlphaFoldDB" id="A0A5R9G4G0"/>
<dbReference type="Proteomes" id="UP000309676">
    <property type="component" value="Unassembled WGS sequence"/>
</dbReference>